<dbReference type="GO" id="GO:0046677">
    <property type="term" value="P:response to antibiotic"/>
    <property type="evidence" value="ECO:0007669"/>
    <property type="project" value="UniProtKB-KW"/>
</dbReference>
<evidence type="ECO:0000256" key="10">
    <source>
        <dbReference type="ARBA" id="ARBA00023136"/>
    </source>
</evidence>
<dbReference type="EC" id="2.3.2.3" evidence="3"/>
<dbReference type="ESTHER" id="9brad-a0a1m5vj00">
    <property type="family name" value="VirJ"/>
</dbReference>
<evidence type="ECO:0000256" key="14">
    <source>
        <dbReference type="SAM" id="Phobius"/>
    </source>
</evidence>
<evidence type="ECO:0000256" key="4">
    <source>
        <dbReference type="ARBA" id="ARBA00021546"/>
    </source>
</evidence>
<keyword evidence="8 14" id="KW-1133">Transmembrane helix</keyword>
<evidence type="ECO:0000259" key="15">
    <source>
        <dbReference type="Pfam" id="PF06057"/>
    </source>
</evidence>
<dbReference type="Gene3D" id="3.40.50.1820">
    <property type="entry name" value="alpha/beta hydrolase"/>
    <property type="match status" value="2"/>
</dbReference>
<feature type="transmembrane region" description="Helical" evidence="14">
    <location>
        <begin position="479"/>
        <end position="500"/>
    </location>
</feature>
<evidence type="ECO:0000256" key="8">
    <source>
        <dbReference type="ARBA" id="ARBA00022989"/>
    </source>
</evidence>
<evidence type="ECO:0000259" key="16">
    <source>
        <dbReference type="Pfam" id="PF09924"/>
    </source>
</evidence>
<evidence type="ECO:0000256" key="5">
    <source>
        <dbReference type="ARBA" id="ARBA00022475"/>
    </source>
</evidence>
<keyword evidence="11" id="KW-0046">Antibiotic resistance</keyword>
<evidence type="ECO:0000256" key="9">
    <source>
        <dbReference type="ARBA" id="ARBA00023098"/>
    </source>
</evidence>
<feature type="transmembrane region" description="Helical" evidence="14">
    <location>
        <begin position="263"/>
        <end position="281"/>
    </location>
</feature>
<keyword evidence="9" id="KW-0443">Lipid metabolism</keyword>
<dbReference type="OrthoDB" id="145485at2"/>
<dbReference type="Pfam" id="PF03706">
    <property type="entry name" value="LPG_synthase_TM"/>
    <property type="match status" value="1"/>
</dbReference>
<evidence type="ECO:0000313" key="17">
    <source>
        <dbReference type="EMBL" id="SHH74883.1"/>
    </source>
</evidence>
<feature type="transmembrane region" description="Helical" evidence="14">
    <location>
        <begin position="393"/>
        <end position="414"/>
    </location>
</feature>
<feature type="transmembrane region" description="Helical" evidence="14">
    <location>
        <begin position="236"/>
        <end position="257"/>
    </location>
</feature>
<dbReference type="InterPro" id="IPR022791">
    <property type="entry name" value="L-PG_synthase/AglD"/>
</dbReference>
<feature type="transmembrane region" description="Helical" evidence="14">
    <location>
        <begin position="155"/>
        <end position="176"/>
    </location>
</feature>
<feature type="transmembrane region" description="Helical" evidence="14">
    <location>
        <begin position="357"/>
        <end position="381"/>
    </location>
</feature>
<dbReference type="GO" id="GO:0050071">
    <property type="term" value="F:phosphatidylglycerol lysyltransferase activity"/>
    <property type="evidence" value="ECO:0007669"/>
    <property type="project" value="UniProtKB-EC"/>
</dbReference>
<dbReference type="SUPFAM" id="SSF53474">
    <property type="entry name" value="alpha/beta-Hydrolases"/>
    <property type="match status" value="2"/>
</dbReference>
<name>A0A1M5VJ00_9BRAD</name>
<dbReference type="GO" id="GO:0055091">
    <property type="term" value="P:phospholipid homeostasis"/>
    <property type="evidence" value="ECO:0007669"/>
    <property type="project" value="TreeGrafter"/>
</dbReference>
<feature type="transmembrane region" description="Helical" evidence="14">
    <location>
        <begin position="318"/>
        <end position="336"/>
    </location>
</feature>
<dbReference type="NCBIfam" id="NF033480">
    <property type="entry name" value="bifunc_MprF"/>
    <property type="match status" value="1"/>
</dbReference>
<dbReference type="Proteomes" id="UP000189796">
    <property type="component" value="Chromosome I"/>
</dbReference>
<feature type="transmembrane region" description="Helical" evidence="14">
    <location>
        <begin position="893"/>
        <end position="914"/>
    </location>
</feature>
<dbReference type="PANTHER" id="PTHR34697">
    <property type="entry name" value="PHOSPHATIDYLGLYCEROL LYSYLTRANSFERASE"/>
    <property type="match status" value="1"/>
</dbReference>
<evidence type="ECO:0000256" key="7">
    <source>
        <dbReference type="ARBA" id="ARBA00022692"/>
    </source>
</evidence>
<reference evidence="17 18" key="1">
    <citation type="submission" date="2016-11" db="EMBL/GenBank/DDBJ databases">
        <authorList>
            <person name="Jaros S."/>
            <person name="Januszkiewicz K."/>
            <person name="Wedrychowicz H."/>
        </authorList>
    </citation>
    <scope>NUCLEOTIDE SEQUENCE [LARGE SCALE GENOMIC DNA]</scope>
    <source>
        <strain evidence="17 18">GAS138</strain>
    </source>
</reference>
<dbReference type="RefSeq" id="WP_079604458.1">
    <property type="nucleotide sequence ID" value="NZ_LT670817.1"/>
</dbReference>
<dbReference type="InterPro" id="IPR016181">
    <property type="entry name" value="Acyl_CoA_acyltransferase"/>
</dbReference>
<feature type="transmembrane region" description="Helical" evidence="14">
    <location>
        <begin position="41"/>
        <end position="58"/>
    </location>
</feature>
<sequence>MRKAAPPNVAPGYGRDTPYPIDYDPAEVRGWNWRGGPLRPLLVAFLALVLIGIVLLGIEREAAEIDFQLLVTALRATPAASLAAALAATALSYLALIGYDVSALRYARAHAPLRTILLASFSGFAIGNAVGLGAFSGGAVRYRLYTAAGLSPGQIARVVLFLSIAFGVGLGTIAALSMILQASEVSRLLGVSPQPLRAIAAIILTIASGFLIFCALRRTPWRRGAIDIDAPGAMLVLIQVLLTAIDVLAAAATLWVLLPSLGISFFAFAAIYCAALALGVLSHIPGGLGVFEVAILYAVGSSAPADAVAAALVTYRGIYFLLPLLLSTLLLTNFELRNSLGTATGQRIGRAASDLAPLFLAATTFTVGTILVVSGAMPAFVDRLQILHIAVPLWAVEISHFLASVAGLFLLFAAPGLYRRLDGAWWLALSMTLLGIPFSLIKGLAVVAPSVLAILLIGLVTARGQFSRRTSLLSQPMSLGWLIATGCVIAAMVWILFFAFRNVEYARELWWQFEFDAAGPRALRAVLGVALLGLGVGVSQLLRPAGARPGPPNAEEIDRARRIAVRQPRPDALLALMGDKSFLFSDSGLGFLMFATRGRTWAALGDPVGPPAEWPDLMWRFIELADSHGGRAAFYQIPASSLPLYLDAGLKILKLGEEARVSLPSFTLEGSVRADLRYALKRGERDQLQFEMIPPECVASIMNEIGEVSNAWLSKHASGGEKRFSVAAFQREYVLAQPVALLRQNGEAIAFATVMTTDFRDEVTLGLMRLKPGPTSRFAMEYLFVRLIQHFREQGYNTFSLGTLPLSGFSAHRLAPSWHRLARVIWSLGRRYYNFQGLRTFKAKFHPAWEPRYLAASGWFGPYLALIDIAALIGGGVRATIRRPTVNNRRIRNVAAALLAITTTATLIPCRPAWAIETGNLGDVRQINPVGAMRGLVVLFSDARGWSSVSDDTAAALARDGALVVGVDLPTYLQRLDTLTGERCHGVVGDIESVSRQIQRERGSTSYRTPIVAGIGEGGALAAIILAQAPAATIAGAVSYDPTISVRSRIPLCSTSATSAEPEAGFAYGPWPSLPGFWIVGFPAGRDTPGRQRIAALKAAGTPVNVSNAAGGAAETLAALLHPFLVPGAIAPTAGIANLPLVELPAEPRGPLLAIVLSGDGGWRDVDRAIAQKLQSDGVSVVGWDSLRYFWSKKSPEQTARDLGAVIDTYTSRWGASKIALIGYSFGADVLPFAYDHLSPEAKVRVVQLSLLGFAPAANFEITVSGWLGAAPDKDARPTEPALVPIDPTMVQCFYGANEDDSACPLLTGKAEVIRVPGGHHFDHDYGALARRILDGFRRRGG</sequence>
<dbReference type="SUPFAM" id="SSF55729">
    <property type="entry name" value="Acyl-CoA N-acyltransferases (Nat)"/>
    <property type="match status" value="1"/>
</dbReference>
<keyword evidence="10 14" id="KW-0472">Membrane</keyword>
<dbReference type="EMBL" id="LT670817">
    <property type="protein sequence ID" value="SHH74883.1"/>
    <property type="molecule type" value="Genomic_DNA"/>
</dbReference>
<feature type="domain" description="Bacterial virulence" evidence="15">
    <location>
        <begin position="1153"/>
        <end position="1340"/>
    </location>
</feature>
<feature type="transmembrane region" description="Helical" evidence="14">
    <location>
        <begin position="426"/>
        <end position="459"/>
    </location>
</feature>
<feature type="transmembrane region" description="Helical" evidence="14">
    <location>
        <begin position="111"/>
        <end position="135"/>
    </location>
</feature>
<comment type="subcellular location">
    <subcellularLocation>
        <location evidence="1">Cell membrane</location>
        <topology evidence="1">Multi-pass membrane protein</topology>
    </subcellularLocation>
</comment>
<evidence type="ECO:0000256" key="13">
    <source>
        <dbReference type="ARBA" id="ARBA00047540"/>
    </source>
</evidence>
<dbReference type="GO" id="GO:0006629">
    <property type="term" value="P:lipid metabolic process"/>
    <property type="evidence" value="ECO:0007669"/>
    <property type="project" value="UniProtKB-KW"/>
</dbReference>
<accession>A0A1M5VJ00</accession>
<feature type="transmembrane region" description="Helical" evidence="14">
    <location>
        <begin position="79"/>
        <end position="99"/>
    </location>
</feature>
<feature type="domain" description="Phosphatidylglycerol lysyltransferase C-terminal" evidence="16">
    <location>
        <begin position="568"/>
        <end position="855"/>
    </location>
</feature>
<dbReference type="Pfam" id="PF09924">
    <property type="entry name" value="LPG_synthase_C"/>
    <property type="match status" value="1"/>
</dbReference>
<dbReference type="PANTHER" id="PTHR34697:SF2">
    <property type="entry name" value="PHOSPHATIDYLGLYCEROL LYSYLTRANSFERASE"/>
    <property type="match status" value="1"/>
</dbReference>
<evidence type="ECO:0000313" key="18">
    <source>
        <dbReference type="Proteomes" id="UP000189796"/>
    </source>
</evidence>
<dbReference type="Pfam" id="PF06057">
    <property type="entry name" value="VirJ"/>
    <property type="match status" value="1"/>
</dbReference>
<keyword evidence="5" id="KW-1003">Cell membrane</keyword>
<evidence type="ECO:0000256" key="2">
    <source>
        <dbReference type="ARBA" id="ARBA00008627"/>
    </source>
</evidence>
<feature type="transmembrane region" description="Helical" evidence="14">
    <location>
        <begin position="860"/>
        <end position="881"/>
    </location>
</feature>
<evidence type="ECO:0000256" key="3">
    <source>
        <dbReference type="ARBA" id="ARBA00012014"/>
    </source>
</evidence>
<proteinExistence type="inferred from homology"/>
<dbReference type="InterPro" id="IPR010333">
    <property type="entry name" value="VirJ"/>
</dbReference>
<comment type="similarity">
    <text evidence="2">Belongs to the LPG synthase family.</text>
</comment>
<dbReference type="GO" id="GO:0005886">
    <property type="term" value="C:plasma membrane"/>
    <property type="evidence" value="ECO:0007669"/>
    <property type="project" value="UniProtKB-SubCell"/>
</dbReference>
<dbReference type="InterPro" id="IPR051211">
    <property type="entry name" value="PG_lysyltransferase"/>
</dbReference>
<comment type="catalytic activity">
    <reaction evidence="13">
        <text>L-lysyl-tRNA(Lys) + a 1,2-diacyl-sn-glycero-3-phospho-(1'-sn-glycerol) = a 1,2-diacyl-sn-glycero-3-phospho-1'-(3'-O-L-lysyl)-sn-glycerol + tRNA(Lys)</text>
        <dbReference type="Rhea" id="RHEA:10668"/>
        <dbReference type="Rhea" id="RHEA-COMP:9696"/>
        <dbReference type="Rhea" id="RHEA-COMP:9697"/>
        <dbReference type="ChEBI" id="CHEBI:64716"/>
        <dbReference type="ChEBI" id="CHEBI:75792"/>
        <dbReference type="ChEBI" id="CHEBI:78442"/>
        <dbReference type="ChEBI" id="CHEBI:78529"/>
        <dbReference type="EC" id="2.3.2.3"/>
    </reaction>
</comment>
<organism evidence="17 18">
    <name type="scientific">Bradyrhizobium erythrophlei</name>
    <dbReference type="NCBI Taxonomy" id="1437360"/>
    <lineage>
        <taxon>Bacteria</taxon>
        <taxon>Pseudomonadati</taxon>
        <taxon>Pseudomonadota</taxon>
        <taxon>Alphaproteobacteria</taxon>
        <taxon>Hyphomicrobiales</taxon>
        <taxon>Nitrobacteraceae</taxon>
        <taxon>Bradyrhizobium</taxon>
    </lineage>
</organism>
<feature type="transmembrane region" description="Helical" evidence="14">
    <location>
        <begin position="293"/>
        <end position="312"/>
    </location>
</feature>
<keyword evidence="6" id="KW-0808">Transferase</keyword>
<keyword evidence="7 14" id="KW-0812">Transmembrane</keyword>
<protein>
    <recommendedName>
        <fullName evidence="4">Phosphatidylglycerol lysyltransferase</fullName>
        <ecNumber evidence="3">2.3.2.3</ecNumber>
    </recommendedName>
    <alternativeName>
        <fullName evidence="12">Lysylphosphatidylglycerol synthase</fullName>
    </alternativeName>
</protein>
<gene>
    <name evidence="17" type="ORF">SAMN05443248_5980</name>
</gene>
<evidence type="ECO:0000256" key="12">
    <source>
        <dbReference type="ARBA" id="ARBA00031899"/>
    </source>
</evidence>
<evidence type="ECO:0000256" key="6">
    <source>
        <dbReference type="ARBA" id="ARBA00022679"/>
    </source>
</evidence>
<dbReference type="InterPro" id="IPR024320">
    <property type="entry name" value="LPG_synthase_C"/>
</dbReference>
<evidence type="ECO:0000256" key="1">
    <source>
        <dbReference type="ARBA" id="ARBA00004651"/>
    </source>
</evidence>
<feature type="transmembrane region" description="Helical" evidence="14">
    <location>
        <begin position="196"/>
        <end position="216"/>
    </location>
</feature>
<evidence type="ECO:0000256" key="11">
    <source>
        <dbReference type="ARBA" id="ARBA00023251"/>
    </source>
</evidence>
<dbReference type="InterPro" id="IPR029058">
    <property type="entry name" value="AB_hydrolase_fold"/>
</dbReference>